<dbReference type="Proteomes" id="UP000314294">
    <property type="component" value="Unassembled WGS sequence"/>
</dbReference>
<gene>
    <name evidence="2" type="ORF">EYF80_000728</name>
</gene>
<organism evidence="2 3">
    <name type="scientific">Liparis tanakae</name>
    <name type="common">Tanaka's snailfish</name>
    <dbReference type="NCBI Taxonomy" id="230148"/>
    <lineage>
        <taxon>Eukaryota</taxon>
        <taxon>Metazoa</taxon>
        <taxon>Chordata</taxon>
        <taxon>Craniata</taxon>
        <taxon>Vertebrata</taxon>
        <taxon>Euteleostomi</taxon>
        <taxon>Actinopterygii</taxon>
        <taxon>Neopterygii</taxon>
        <taxon>Teleostei</taxon>
        <taxon>Neoteleostei</taxon>
        <taxon>Acanthomorphata</taxon>
        <taxon>Eupercaria</taxon>
        <taxon>Perciformes</taxon>
        <taxon>Cottioidei</taxon>
        <taxon>Cottales</taxon>
        <taxon>Liparidae</taxon>
        <taxon>Liparis</taxon>
    </lineage>
</organism>
<accession>A0A4Z2JF97</accession>
<proteinExistence type="predicted"/>
<reference evidence="2 3" key="1">
    <citation type="submission" date="2019-03" db="EMBL/GenBank/DDBJ databases">
        <title>First draft genome of Liparis tanakae, snailfish: a comprehensive survey of snailfish specific genes.</title>
        <authorList>
            <person name="Kim W."/>
            <person name="Song I."/>
            <person name="Jeong J.-H."/>
            <person name="Kim D."/>
            <person name="Kim S."/>
            <person name="Ryu S."/>
            <person name="Song J.Y."/>
            <person name="Lee S.K."/>
        </authorList>
    </citation>
    <scope>NUCLEOTIDE SEQUENCE [LARGE SCALE GENOMIC DNA]</scope>
    <source>
        <tissue evidence="2">Muscle</tissue>
    </source>
</reference>
<sequence length="259" mass="27676">MERRKQRPRTAGAPNPSEPVPSQHRASLPNTVETPLRQNADAKLDPRPAGSPPPPHALLLISPWAFISSFRSLRLLAALRPPRLSSSSSPRLGRVFLVTNDTGPTVGRGAGGLEGSVSSLSGVHVGLGRVGVADVLRVKKLSLVRHDLRGLLAVEYGEVMGGAEELEEVAVLDWRDDEPLEVPTLDIMGMVSRRRPPPGPPPIAPPDDSSCLGRRQRQQHTATTEPTRMNATNTEPTIRNGTSLLLSPAQLSLPTGTGS</sequence>
<feature type="region of interest" description="Disordered" evidence="1">
    <location>
        <begin position="190"/>
        <end position="259"/>
    </location>
</feature>
<evidence type="ECO:0000313" key="2">
    <source>
        <dbReference type="EMBL" id="TNN88850.1"/>
    </source>
</evidence>
<keyword evidence="3" id="KW-1185">Reference proteome</keyword>
<comment type="caution">
    <text evidence="2">The sequence shown here is derived from an EMBL/GenBank/DDBJ whole genome shotgun (WGS) entry which is preliminary data.</text>
</comment>
<feature type="region of interest" description="Disordered" evidence="1">
    <location>
        <begin position="1"/>
        <end position="51"/>
    </location>
</feature>
<evidence type="ECO:0000256" key="1">
    <source>
        <dbReference type="SAM" id="MobiDB-lite"/>
    </source>
</evidence>
<dbReference type="EMBL" id="SRLO01000003">
    <property type="protein sequence ID" value="TNN88850.1"/>
    <property type="molecule type" value="Genomic_DNA"/>
</dbReference>
<dbReference type="AlphaFoldDB" id="A0A4Z2JF97"/>
<evidence type="ECO:0000313" key="3">
    <source>
        <dbReference type="Proteomes" id="UP000314294"/>
    </source>
</evidence>
<protein>
    <submittedName>
        <fullName evidence="2">Uncharacterized protein</fullName>
    </submittedName>
</protein>
<feature type="compositionally biased region" description="Low complexity" evidence="1">
    <location>
        <begin position="243"/>
        <end position="259"/>
    </location>
</feature>
<name>A0A4Z2JF97_9TELE</name>
<feature type="compositionally biased region" description="Polar residues" evidence="1">
    <location>
        <begin position="219"/>
        <end position="242"/>
    </location>
</feature>
<feature type="compositionally biased region" description="Polar residues" evidence="1">
    <location>
        <begin position="24"/>
        <end position="37"/>
    </location>
</feature>